<accession>A0A371IY25</accession>
<evidence type="ECO:0000313" key="2">
    <source>
        <dbReference type="Proteomes" id="UP000215694"/>
    </source>
</evidence>
<dbReference type="AlphaFoldDB" id="A0A371IY25"/>
<gene>
    <name evidence="1" type="ORF">CHL78_018440</name>
</gene>
<sequence length="222" mass="25760">MPLKDDNKNKSDHKLKEILKLLKKNYALVVIDTLNSPYPGYEGYIQKVDHNLVYLSSTINERPYSIVPISNIIDIYAINVEVDEKKVGKIRDDINKIIQEGINNKEKGSILTAIKELDDSQEDSLLIKIYTKSIVYQVYDEIKLNQISNSNEEFLFIYYEETNQSRSKEVMIIFPQNSIDSIIIYNDITKPVIKHLPKEKTIMNLYNKSEEDLKIAKNSPEE</sequence>
<evidence type="ECO:0000313" key="1">
    <source>
        <dbReference type="EMBL" id="RDY25381.1"/>
    </source>
</evidence>
<proteinExistence type="predicted"/>
<comment type="caution">
    <text evidence="1">The sequence shown here is derived from an EMBL/GenBank/DDBJ whole genome shotgun (WGS) entry which is preliminary data.</text>
</comment>
<dbReference type="RefSeq" id="WP_094369442.1">
    <property type="nucleotide sequence ID" value="NZ_NOJY02000077.1"/>
</dbReference>
<dbReference type="Proteomes" id="UP000215694">
    <property type="component" value="Unassembled WGS sequence"/>
</dbReference>
<protein>
    <submittedName>
        <fullName evidence="1">Uncharacterized protein</fullName>
    </submittedName>
</protein>
<dbReference type="EMBL" id="NOJY02000077">
    <property type="protein sequence ID" value="RDY25381.1"/>
    <property type="molecule type" value="Genomic_DNA"/>
</dbReference>
<keyword evidence="2" id="KW-1185">Reference proteome</keyword>
<name>A0A371IY25_9FIRM</name>
<organism evidence="1 2">
    <name type="scientific">Romboutsia weinsteinii</name>
    <dbReference type="NCBI Taxonomy" id="2020949"/>
    <lineage>
        <taxon>Bacteria</taxon>
        <taxon>Bacillati</taxon>
        <taxon>Bacillota</taxon>
        <taxon>Clostridia</taxon>
        <taxon>Peptostreptococcales</taxon>
        <taxon>Peptostreptococcaceae</taxon>
        <taxon>Romboutsia</taxon>
    </lineage>
</organism>
<reference evidence="1 2" key="1">
    <citation type="journal article" date="2017" name="Genome Announc.">
        <title>Draft Genome Sequence of Romboutsia weinsteinii sp. nov. Strain CCRI-19649(T) Isolated from Surface Water.</title>
        <authorList>
            <person name="Maheux A.F."/>
            <person name="Boudreau D.K."/>
            <person name="Berube E."/>
            <person name="Boissinot M."/>
            <person name="Cantin P."/>
            <person name="Raymond F."/>
            <person name="Corbeil J."/>
            <person name="Omar R.F."/>
            <person name="Bergeron M.G."/>
        </authorList>
    </citation>
    <scope>NUCLEOTIDE SEQUENCE [LARGE SCALE GENOMIC DNA]</scope>
    <source>
        <strain evidence="1 2">CCRI-19649</strain>
    </source>
</reference>